<dbReference type="PANTHER" id="PTHR43280">
    <property type="entry name" value="ARAC-FAMILY TRANSCRIPTIONAL REGULATOR"/>
    <property type="match status" value="1"/>
</dbReference>
<gene>
    <name evidence="5" type="ORF">I6H06_02070</name>
    <name evidence="6" type="ORF">NFI99_02740</name>
</gene>
<dbReference type="Gene3D" id="2.60.120.280">
    <property type="entry name" value="Regulatory protein AraC"/>
    <property type="match status" value="1"/>
</dbReference>
<dbReference type="SMART" id="SM00342">
    <property type="entry name" value="HTH_ARAC"/>
    <property type="match status" value="1"/>
</dbReference>
<sequence length="274" mass="30717">MQLRVSVQSSIRAQNGGLFVSKSADWVHPQRRLESYELVFVRQGVLHLREDDTEFEVQPGEALLLWPHRRHGGTRAAGRGLKFYWVHFTLASGTEDDLPDPLQVLQHTRVARPDQMSALFRQLVNDQELFGARSSTLAPIIALMLCELARSENAVAQQAGAASALAAKAEMVIQNKFAGDISASTIADELHCNPDYLGRVFRRAYGRTLTEALHARRVRHAAMLLAETGKSIGEIGQLCGFSDPAYFRRIFSRYQEMTPGAWRALHTRTHMNHT</sequence>
<dbReference type="Pfam" id="PF02311">
    <property type="entry name" value="AraC_binding"/>
    <property type="match status" value="1"/>
</dbReference>
<dbReference type="PROSITE" id="PS01124">
    <property type="entry name" value="HTH_ARAC_FAMILY_2"/>
    <property type="match status" value="1"/>
</dbReference>
<dbReference type="GO" id="GO:0043565">
    <property type="term" value="F:sequence-specific DNA binding"/>
    <property type="evidence" value="ECO:0007669"/>
    <property type="project" value="InterPro"/>
</dbReference>
<dbReference type="PANTHER" id="PTHR43280:SF10">
    <property type="entry name" value="REGULATORY PROTEIN POCR"/>
    <property type="match status" value="1"/>
</dbReference>
<dbReference type="SUPFAM" id="SSF46689">
    <property type="entry name" value="Homeodomain-like"/>
    <property type="match status" value="1"/>
</dbReference>
<dbReference type="AlphaFoldDB" id="A0AAP9XWS2"/>
<evidence type="ECO:0000313" key="8">
    <source>
        <dbReference type="Proteomes" id="UP001056386"/>
    </source>
</evidence>
<dbReference type="Pfam" id="PF12833">
    <property type="entry name" value="HTH_18"/>
    <property type="match status" value="1"/>
</dbReference>
<keyword evidence="3" id="KW-0804">Transcription</keyword>
<dbReference type="CDD" id="cd02208">
    <property type="entry name" value="cupin_RmlC-like"/>
    <property type="match status" value="1"/>
</dbReference>
<reference evidence="6" key="2">
    <citation type="submission" date="2022-06" db="EMBL/GenBank/DDBJ databases">
        <title>Draft genome sequence of Burkholderia glumae strain GR20004 isolated from rice panicle showing bacterial panicle blight.</title>
        <authorList>
            <person name="Choi S.Y."/>
            <person name="Lee Y.H."/>
        </authorList>
    </citation>
    <scope>NUCLEOTIDE SEQUENCE</scope>
    <source>
        <strain evidence="6">GR20004</strain>
    </source>
</reference>
<keyword evidence="2" id="KW-0238">DNA-binding</keyword>
<dbReference type="GO" id="GO:0003700">
    <property type="term" value="F:DNA-binding transcription factor activity"/>
    <property type="evidence" value="ECO:0007669"/>
    <property type="project" value="InterPro"/>
</dbReference>
<reference evidence="5 7" key="1">
    <citation type="submission" date="2020-12" db="EMBL/GenBank/DDBJ databases">
        <title>FDA dAtabase for Regulatory Grade micrObial Sequences (FDA-ARGOS): Supporting development and validation of Infectious Disease Dx tests.</title>
        <authorList>
            <person name="Minogue T."/>
            <person name="Wolcott M."/>
            <person name="Wasieloski L."/>
            <person name="Aguilar W."/>
            <person name="Moore D."/>
            <person name="Jaissle J."/>
            <person name="Tallon L."/>
            <person name="Sadzewicz L."/>
            <person name="Zhao X."/>
            <person name="Boylan J."/>
            <person name="Ott S."/>
            <person name="Bowen H."/>
            <person name="Vavikolanu K."/>
            <person name="Mehta A."/>
            <person name="Aluvathingal J."/>
            <person name="Nadendla S."/>
            <person name="Yan Y."/>
            <person name="Sichtig H."/>
        </authorList>
    </citation>
    <scope>NUCLEOTIDE SEQUENCE [LARGE SCALE GENOMIC DNA]</scope>
    <source>
        <strain evidence="5 7">FDAARGOS_949</strain>
    </source>
</reference>
<dbReference type="RefSeq" id="WP_012733379.1">
    <property type="nucleotide sequence ID" value="NZ_CP023204.1"/>
</dbReference>
<dbReference type="PROSITE" id="PS00041">
    <property type="entry name" value="HTH_ARAC_FAMILY_1"/>
    <property type="match status" value="1"/>
</dbReference>
<evidence type="ECO:0000259" key="4">
    <source>
        <dbReference type="PROSITE" id="PS01124"/>
    </source>
</evidence>
<feature type="domain" description="HTH araC/xylS-type" evidence="4">
    <location>
        <begin position="167"/>
        <end position="265"/>
    </location>
</feature>
<dbReference type="EMBL" id="CP065600">
    <property type="protein sequence ID" value="QPQ90567.1"/>
    <property type="molecule type" value="Genomic_DNA"/>
</dbReference>
<proteinExistence type="predicted"/>
<dbReference type="SUPFAM" id="SSF51215">
    <property type="entry name" value="Regulatory protein AraC"/>
    <property type="match status" value="1"/>
</dbReference>
<keyword evidence="1" id="KW-0805">Transcription regulation</keyword>
<organism evidence="5 7">
    <name type="scientific">Burkholderia glumae</name>
    <name type="common">Pseudomonas glumae</name>
    <dbReference type="NCBI Taxonomy" id="337"/>
    <lineage>
        <taxon>Bacteria</taxon>
        <taxon>Pseudomonadati</taxon>
        <taxon>Pseudomonadota</taxon>
        <taxon>Betaproteobacteria</taxon>
        <taxon>Burkholderiales</taxon>
        <taxon>Burkholderiaceae</taxon>
        <taxon>Burkholderia</taxon>
    </lineage>
</organism>
<dbReference type="InterPro" id="IPR018060">
    <property type="entry name" value="HTH_AraC"/>
</dbReference>
<dbReference type="InterPro" id="IPR009057">
    <property type="entry name" value="Homeodomain-like_sf"/>
</dbReference>
<dbReference type="EMBL" id="CP099583">
    <property type="protein sequence ID" value="USS43406.1"/>
    <property type="molecule type" value="Genomic_DNA"/>
</dbReference>
<dbReference type="InterPro" id="IPR003313">
    <property type="entry name" value="AraC-bd"/>
</dbReference>
<evidence type="ECO:0000256" key="2">
    <source>
        <dbReference type="ARBA" id="ARBA00023125"/>
    </source>
</evidence>
<evidence type="ECO:0000256" key="1">
    <source>
        <dbReference type="ARBA" id="ARBA00023015"/>
    </source>
</evidence>
<keyword evidence="8" id="KW-1185">Reference proteome</keyword>
<dbReference type="Proteomes" id="UP001056386">
    <property type="component" value="Chromosome 2"/>
</dbReference>
<evidence type="ECO:0000313" key="7">
    <source>
        <dbReference type="Proteomes" id="UP000594892"/>
    </source>
</evidence>
<dbReference type="Proteomes" id="UP000594892">
    <property type="component" value="Chromosome 1"/>
</dbReference>
<dbReference type="GeneID" id="45695334"/>
<dbReference type="InterPro" id="IPR018062">
    <property type="entry name" value="HTH_AraC-typ_CS"/>
</dbReference>
<dbReference type="Gene3D" id="1.10.10.60">
    <property type="entry name" value="Homeodomain-like"/>
    <property type="match status" value="2"/>
</dbReference>
<accession>A0AAP9XWS2</accession>
<evidence type="ECO:0000256" key="3">
    <source>
        <dbReference type="ARBA" id="ARBA00023163"/>
    </source>
</evidence>
<name>A0AAP9XWS2_BURGL</name>
<protein>
    <submittedName>
        <fullName evidence="5">AraC family transcriptional regulator</fullName>
    </submittedName>
</protein>
<evidence type="ECO:0000313" key="5">
    <source>
        <dbReference type="EMBL" id="QPQ90567.1"/>
    </source>
</evidence>
<evidence type="ECO:0000313" key="6">
    <source>
        <dbReference type="EMBL" id="USS43406.1"/>
    </source>
</evidence>
<dbReference type="InterPro" id="IPR037923">
    <property type="entry name" value="HTH-like"/>
</dbReference>